<keyword evidence="2" id="KW-1185">Reference proteome</keyword>
<evidence type="ECO:0000313" key="2">
    <source>
        <dbReference type="Proteomes" id="UP001596512"/>
    </source>
</evidence>
<reference evidence="2" key="1">
    <citation type="journal article" date="2019" name="Int. J. Syst. Evol. Microbiol.">
        <title>The Global Catalogue of Microorganisms (GCM) 10K type strain sequencing project: providing services to taxonomists for standard genome sequencing and annotation.</title>
        <authorList>
            <consortium name="The Broad Institute Genomics Platform"/>
            <consortium name="The Broad Institute Genome Sequencing Center for Infectious Disease"/>
            <person name="Wu L."/>
            <person name="Ma J."/>
        </authorList>
    </citation>
    <scope>NUCLEOTIDE SEQUENCE [LARGE SCALE GENOMIC DNA]</scope>
    <source>
        <strain evidence="2">JCM 17695</strain>
    </source>
</reference>
<name>A0ABW2TQ39_9PSEU</name>
<gene>
    <name evidence="1" type="ORF">ACFQV2_22930</name>
</gene>
<protein>
    <submittedName>
        <fullName evidence="1">Uncharacterized protein</fullName>
    </submittedName>
</protein>
<dbReference type="EMBL" id="JBHTEY010000004">
    <property type="protein sequence ID" value="MFC7615915.1"/>
    <property type="molecule type" value="Genomic_DNA"/>
</dbReference>
<accession>A0ABW2TQ39</accession>
<evidence type="ECO:0000313" key="1">
    <source>
        <dbReference type="EMBL" id="MFC7615915.1"/>
    </source>
</evidence>
<organism evidence="1 2">
    <name type="scientific">Actinokineospora soli</name>
    <dbReference type="NCBI Taxonomy" id="1048753"/>
    <lineage>
        <taxon>Bacteria</taxon>
        <taxon>Bacillati</taxon>
        <taxon>Actinomycetota</taxon>
        <taxon>Actinomycetes</taxon>
        <taxon>Pseudonocardiales</taxon>
        <taxon>Pseudonocardiaceae</taxon>
        <taxon>Actinokineospora</taxon>
    </lineage>
</organism>
<sequence>MRQAHLLARYDLQRREAETADHERVARVDRAVREFPVAAYAASVLPVPLPIERVEKLPRAQRHSLHSGHQVRFELVELPGELRGWLVDPGLAISIHGTAVHPVYEPVGKPQDAALPPLSRRVSGYQSVTGRIAAWEPFPAPLAVEGPNGPVAVDRLLADFLDGRSRF</sequence>
<proteinExistence type="predicted"/>
<dbReference type="Proteomes" id="UP001596512">
    <property type="component" value="Unassembled WGS sequence"/>
</dbReference>
<comment type="caution">
    <text evidence="1">The sequence shown here is derived from an EMBL/GenBank/DDBJ whole genome shotgun (WGS) entry which is preliminary data.</text>
</comment>